<evidence type="ECO:0000256" key="4">
    <source>
        <dbReference type="ARBA" id="ARBA00022475"/>
    </source>
</evidence>
<feature type="compositionally biased region" description="Polar residues" evidence="13">
    <location>
        <begin position="786"/>
        <end position="799"/>
    </location>
</feature>
<dbReference type="Gene3D" id="4.10.400.10">
    <property type="entry name" value="Low-density Lipoprotein Receptor"/>
    <property type="match status" value="1"/>
</dbReference>
<evidence type="ECO:0000256" key="11">
    <source>
        <dbReference type="ARBA" id="ARBA00023303"/>
    </source>
</evidence>
<dbReference type="PANTHER" id="PTHR18945">
    <property type="entry name" value="NEUROTRANSMITTER GATED ION CHANNEL"/>
    <property type="match status" value="1"/>
</dbReference>
<dbReference type="Pfam" id="PF00059">
    <property type="entry name" value="Lectin_C"/>
    <property type="match status" value="1"/>
</dbReference>
<dbReference type="SMART" id="SM00159">
    <property type="entry name" value="PTX"/>
    <property type="match status" value="1"/>
</dbReference>
<dbReference type="EMBL" id="JAHLQT010006108">
    <property type="protein sequence ID" value="KAG7175156.1"/>
    <property type="molecule type" value="Genomic_DNA"/>
</dbReference>
<comment type="subcellular location">
    <subcellularLocation>
        <location evidence="2">Cell membrane</location>
    </subcellularLocation>
    <subcellularLocation>
        <location evidence="1">Membrane</location>
        <topology evidence="1">Multi-pass membrane protein</topology>
    </subcellularLocation>
</comment>
<dbReference type="Proteomes" id="UP000747542">
    <property type="component" value="Unassembled WGS sequence"/>
</dbReference>
<dbReference type="SUPFAM" id="SSF63712">
    <property type="entry name" value="Nicotinic receptor ligand binding domain-like"/>
    <property type="match status" value="1"/>
</dbReference>
<accession>A0A8J5TI56</accession>
<evidence type="ECO:0000256" key="2">
    <source>
        <dbReference type="ARBA" id="ARBA00004236"/>
    </source>
</evidence>
<dbReference type="PROSITE" id="PS00236">
    <property type="entry name" value="NEUROTR_ION_CHANNEL"/>
    <property type="match status" value="1"/>
</dbReference>
<dbReference type="InterPro" id="IPR038050">
    <property type="entry name" value="Neuro_actylchol_rec"/>
</dbReference>
<feature type="transmembrane region" description="Helical" evidence="14">
    <location>
        <begin position="681"/>
        <end position="701"/>
    </location>
</feature>
<dbReference type="InterPro" id="IPR036055">
    <property type="entry name" value="LDL_receptor-like_sf"/>
</dbReference>
<dbReference type="CDD" id="cd00112">
    <property type="entry name" value="LDLa"/>
    <property type="match status" value="1"/>
</dbReference>
<evidence type="ECO:0000256" key="7">
    <source>
        <dbReference type="ARBA" id="ARBA00022989"/>
    </source>
</evidence>
<evidence type="ECO:0000256" key="1">
    <source>
        <dbReference type="ARBA" id="ARBA00004141"/>
    </source>
</evidence>
<evidence type="ECO:0000313" key="16">
    <source>
        <dbReference type="EMBL" id="KAG7175156.1"/>
    </source>
</evidence>
<evidence type="ECO:0000256" key="12">
    <source>
        <dbReference type="PROSITE-ProRule" id="PRU00124"/>
    </source>
</evidence>
<feature type="transmembrane region" description="Helical" evidence="14">
    <location>
        <begin position="745"/>
        <end position="763"/>
    </location>
</feature>
<keyword evidence="7 14" id="KW-1133">Transmembrane helix</keyword>
<dbReference type="InterPro" id="IPR001759">
    <property type="entry name" value="PTX_dom"/>
</dbReference>
<dbReference type="GO" id="GO:0099095">
    <property type="term" value="F:ligand-gated monoatomic anion channel activity"/>
    <property type="evidence" value="ECO:0007669"/>
    <property type="project" value="UniProtKB-ARBA"/>
</dbReference>
<dbReference type="InterPro" id="IPR013320">
    <property type="entry name" value="ConA-like_dom_sf"/>
</dbReference>
<dbReference type="InterPro" id="IPR006201">
    <property type="entry name" value="Neur_channel"/>
</dbReference>
<dbReference type="AlphaFoldDB" id="A0A8J5TI56"/>
<dbReference type="Gene3D" id="1.20.58.390">
    <property type="entry name" value="Neurotransmitter-gated ion-channel transmembrane domain"/>
    <property type="match status" value="1"/>
</dbReference>
<name>A0A8J5TI56_HOMAM</name>
<dbReference type="Gene3D" id="2.60.120.200">
    <property type="match status" value="1"/>
</dbReference>
<dbReference type="InterPro" id="IPR036734">
    <property type="entry name" value="Neur_chan_lig-bd_sf"/>
</dbReference>
<evidence type="ECO:0000259" key="15">
    <source>
        <dbReference type="PROSITE" id="PS50041"/>
    </source>
</evidence>
<reference evidence="16" key="1">
    <citation type="journal article" date="2021" name="Sci. Adv.">
        <title>The American lobster genome reveals insights on longevity, neural, and immune adaptations.</title>
        <authorList>
            <person name="Polinski J.M."/>
            <person name="Zimin A.V."/>
            <person name="Clark K.F."/>
            <person name="Kohn A.B."/>
            <person name="Sadowski N."/>
            <person name="Timp W."/>
            <person name="Ptitsyn A."/>
            <person name="Khanna P."/>
            <person name="Romanova D.Y."/>
            <person name="Williams P."/>
            <person name="Greenwood S.J."/>
            <person name="Moroz L.L."/>
            <person name="Walt D.R."/>
            <person name="Bodnar A.G."/>
        </authorList>
    </citation>
    <scope>NUCLEOTIDE SEQUENCE</scope>
    <source>
        <strain evidence="16">GMGI-L3</strain>
    </source>
</reference>
<dbReference type="Gene3D" id="2.70.170.10">
    <property type="entry name" value="Neurotransmitter-gated ion-channel ligand-binding domain"/>
    <property type="match status" value="1"/>
</dbReference>
<dbReference type="GO" id="GO:0004888">
    <property type="term" value="F:transmembrane signaling receptor activity"/>
    <property type="evidence" value="ECO:0007669"/>
    <property type="project" value="InterPro"/>
</dbReference>
<dbReference type="GO" id="GO:0005254">
    <property type="term" value="F:chloride channel activity"/>
    <property type="evidence" value="ECO:0007669"/>
    <property type="project" value="UniProtKB-ARBA"/>
</dbReference>
<evidence type="ECO:0000256" key="10">
    <source>
        <dbReference type="ARBA" id="ARBA00023157"/>
    </source>
</evidence>
<dbReference type="InterPro" id="IPR018000">
    <property type="entry name" value="Neurotransmitter_ion_chnl_CS"/>
</dbReference>
<keyword evidence="5 14" id="KW-0812">Transmembrane</keyword>
<keyword evidence="8" id="KW-0406">Ion transport</keyword>
<dbReference type="InterPro" id="IPR036719">
    <property type="entry name" value="Neuro-gated_channel_TM_sf"/>
</dbReference>
<dbReference type="PRINTS" id="PR00253">
    <property type="entry name" value="GABAARECEPTR"/>
</dbReference>
<keyword evidence="17" id="KW-1185">Reference proteome</keyword>
<dbReference type="GO" id="GO:0005230">
    <property type="term" value="F:extracellular ligand-gated monoatomic ion channel activity"/>
    <property type="evidence" value="ECO:0007669"/>
    <property type="project" value="InterPro"/>
</dbReference>
<dbReference type="InterPro" id="IPR006202">
    <property type="entry name" value="Neur_chan_lig-bd"/>
</dbReference>
<evidence type="ECO:0000256" key="14">
    <source>
        <dbReference type="SAM" id="Phobius"/>
    </source>
</evidence>
<dbReference type="SMART" id="SM00192">
    <property type="entry name" value="LDLa"/>
    <property type="match status" value="1"/>
</dbReference>
<dbReference type="Pfam" id="PF13385">
    <property type="entry name" value="Laminin_G_3"/>
    <property type="match status" value="1"/>
</dbReference>
<feature type="disulfide bond" evidence="12">
    <location>
        <begin position="447"/>
        <end position="462"/>
    </location>
</feature>
<dbReference type="SUPFAM" id="SSF57424">
    <property type="entry name" value="LDL receptor-like module"/>
    <property type="match status" value="1"/>
</dbReference>
<feature type="region of interest" description="Disordered" evidence="13">
    <location>
        <begin position="772"/>
        <end position="802"/>
    </location>
</feature>
<dbReference type="InterPro" id="IPR016187">
    <property type="entry name" value="CTDL_fold"/>
</dbReference>
<keyword evidence="10 12" id="KW-1015">Disulfide bond</keyword>
<comment type="caution">
    <text evidence="16">The sequence shown here is derived from an EMBL/GenBank/DDBJ whole genome shotgun (WGS) entry which is preliminary data.</text>
</comment>
<keyword evidence="6" id="KW-0732">Signal</keyword>
<dbReference type="InterPro" id="IPR002172">
    <property type="entry name" value="LDrepeatLR_classA_rpt"/>
</dbReference>
<gene>
    <name evidence="16" type="primary">Glrb-L2</name>
    <name evidence="16" type="ORF">Hamer_G001164</name>
</gene>
<protein>
    <submittedName>
        <fullName evidence="16">Glycine receptor subunit beta-like 2</fullName>
    </submittedName>
</protein>
<keyword evidence="16" id="KW-0675">Receptor</keyword>
<organism evidence="16 17">
    <name type="scientific">Homarus americanus</name>
    <name type="common">American lobster</name>
    <dbReference type="NCBI Taxonomy" id="6706"/>
    <lineage>
        <taxon>Eukaryota</taxon>
        <taxon>Metazoa</taxon>
        <taxon>Ecdysozoa</taxon>
        <taxon>Arthropoda</taxon>
        <taxon>Crustacea</taxon>
        <taxon>Multicrustacea</taxon>
        <taxon>Malacostraca</taxon>
        <taxon>Eumalacostraca</taxon>
        <taxon>Eucarida</taxon>
        <taxon>Decapoda</taxon>
        <taxon>Pleocyemata</taxon>
        <taxon>Astacidea</taxon>
        <taxon>Nephropoidea</taxon>
        <taxon>Nephropidae</taxon>
        <taxon>Homarus</taxon>
    </lineage>
</organism>
<sequence length="878" mass="99498">MNGCCSVQVYEFQASGEQSDSHLMYAEKLSIKPLDALSFCVRLRFYFLWEVSGFLQVSNESTNPAVHTIQAEVNLNYIRVTLLKFRRYYFLKTRLRALTWHHLCVTYGDGVAVSYLDGQEHDHHEFVLREPITGNKIKIGAWNVYHSFSGQLSQLNIWSRALTAQEVAAVAECATDMEGDVISWKGPWTSVGDVSTSQESSDDLCQEAAGNDYFIFTDFTASSAFHVCEGLGGSLPTPQSKEEYETLLTAVDRYRGEGDKICKPFWVGITDDKEEGVWTHMKYMTQLSPSWAMDEPDGDKLENCAVAEGPLNLADTRCDDLQCVVCTVPRRPVWVLLGACERYRRNTHLVALQEKSGNVLFRGYSDYQIKQSEDKSEWLWWDWRNNQPVASLTNAVNGVPIGRQKWTLRKSMCGEDVKKTRTFLLTPCSAGQFSCDDASCIPLFQRCDLKFDCRDKSDESGCQLVWFPPIYRPDLPPVINSNTNSSEPLPVTLGVIIESADVDTPSMHMHVNLNVRTMPHVSKMYSPSFLPSLPSRVPYDKMKEVWVPVVDFTNTKGIHITQTDHQATMVVNMQGKPSLGDDTQPEELEVYSGLENPISVRRKYSITFQCQFDLKMYPFDEQFCHMELTMLSASSRLLVFDASGTKAMYEGNPQLVEYFVGDVDLVFHNDRDFALLRRSGFIIMNVFIPSLLLLVISYLTLYFTPFNFQVRVLASLTSLLVMATLFTQASASLPKTSYFKMVDVWLLSSIFFIFIIIVLHTVIDRVREWEPTPKKTTSKPKIVLSPATSEKSSTSNTVHPSEGEKVTVEEIIGLPEVEQPSNRWWRIIDMCLTQSTPSSLSASARTRPLYEKIILGARVLVLGLLVVFNIVYWTIVLM</sequence>
<dbReference type="PROSITE" id="PS50041">
    <property type="entry name" value="C_TYPE_LECTIN_2"/>
    <property type="match status" value="1"/>
</dbReference>
<dbReference type="SMART" id="SM00034">
    <property type="entry name" value="CLECT"/>
    <property type="match status" value="1"/>
</dbReference>
<dbReference type="InterPro" id="IPR016186">
    <property type="entry name" value="C-type_lectin-like/link_sf"/>
</dbReference>
<dbReference type="InterPro" id="IPR023415">
    <property type="entry name" value="LDLR_class-A_CS"/>
</dbReference>
<dbReference type="InterPro" id="IPR006029">
    <property type="entry name" value="Neurotrans-gated_channel_TM"/>
</dbReference>
<dbReference type="Pfam" id="PF02931">
    <property type="entry name" value="Neur_chan_LBD"/>
    <property type="match status" value="1"/>
</dbReference>
<dbReference type="SUPFAM" id="SSF90112">
    <property type="entry name" value="Neurotransmitter-gated ion-channel transmembrane pore"/>
    <property type="match status" value="1"/>
</dbReference>
<feature type="transmembrane region" description="Helical" evidence="14">
    <location>
        <begin position="713"/>
        <end position="733"/>
    </location>
</feature>
<feature type="disulfide bond" evidence="12">
    <location>
        <begin position="435"/>
        <end position="453"/>
    </location>
</feature>
<keyword evidence="9 14" id="KW-0472">Membrane</keyword>
<feature type="domain" description="C-type lectin" evidence="15">
    <location>
        <begin position="208"/>
        <end position="327"/>
    </location>
</feature>
<dbReference type="PROSITE" id="PS50068">
    <property type="entry name" value="LDLRA_2"/>
    <property type="match status" value="1"/>
</dbReference>
<dbReference type="SUPFAM" id="SSF56436">
    <property type="entry name" value="C-type lectin-like"/>
    <property type="match status" value="1"/>
</dbReference>
<dbReference type="InterPro" id="IPR006028">
    <property type="entry name" value="GABAA/Glycine_rcpt"/>
</dbReference>
<keyword evidence="3" id="KW-0813">Transport</keyword>
<feature type="transmembrane region" description="Helical" evidence="14">
    <location>
        <begin position="855"/>
        <end position="875"/>
    </location>
</feature>
<dbReference type="Pfam" id="PF02932">
    <property type="entry name" value="Neur_chan_memb"/>
    <property type="match status" value="1"/>
</dbReference>
<evidence type="ECO:0000256" key="9">
    <source>
        <dbReference type="ARBA" id="ARBA00023136"/>
    </source>
</evidence>
<proteinExistence type="predicted"/>
<evidence type="ECO:0000256" key="8">
    <source>
        <dbReference type="ARBA" id="ARBA00023065"/>
    </source>
</evidence>
<dbReference type="Pfam" id="PF00057">
    <property type="entry name" value="Ldl_recept_a"/>
    <property type="match status" value="1"/>
</dbReference>
<evidence type="ECO:0000256" key="6">
    <source>
        <dbReference type="ARBA" id="ARBA00022729"/>
    </source>
</evidence>
<dbReference type="SUPFAM" id="SSF49899">
    <property type="entry name" value="Concanavalin A-like lectins/glucanases"/>
    <property type="match status" value="1"/>
</dbReference>
<evidence type="ECO:0000256" key="3">
    <source>
        <dbReference type="ARBA" id="ARBA00022448"/>
    </source>
</evidence>
<keyword evidence="11" id="KW-0407">Ion channel</keyword>
<evidence type="ECO:0000256" key="13">
    <source>
        <dbReference type="SAM" id="MobiDB-lite"/>
    </source>
</evidence>
<dbReference type="PROSITE" id="PS01209">
    <property type="entry name" value="LDLRA_1"/>
    <property type="match status" value="1"/>
</dbReference>
<dbReference type="GO" id="GO:0005886">
    <property type="term" value="C:plasma membrane"/>
    <property type="evidence" value="ECO:0007669"/>
    <property type="project" value="UniProtKB-SubCell"/>
</dbReference>
<dbReference type="InterPro" id="IPR001304">
    <property type="entry name" value="C-type_lectin-like"/>
</dbReference>
<dbReference type="Gene3D" id="3.10.100.10">
    <property type="entry name" value="Mannose-Binding Protein A, subunit A"/>
    <property type="match status" value="1"/>
</dbReference>
<keyword evidence="4" id="KW-1003">Cell membrane</keyword>
<evidence type="ECO:0000256" key="5">
    <source>
        <dbReference type="ARBA" id="ARBA00022692"/>
    </source>
</evidence>
<evidence type="ECO:0000313" key="17">
    <source>
        <dbReference type="Proteomes" id="UP000747542"/>
    </source>
</evidence>
<feature type="disulfide bond" evidence="12">
    <location>
        <begin position="428"/>
        <end position="440"/>
    </location>
</feature>